<dbReference type="InterPro" id="IPR031321">
    <property type="entry name" value="UCP012641"/>
</dbReference>
<gene>
    <name evidence="3" type="ORF">DEM34_18690</name>
</gene>
<dbReference type="PIRSF" id="PIRSF012641">
    <property type="entry name" value="UCP012641"/>
    <property type="match status" value="1"/>
</dbReference>
<name>A0A2U2MVX9_9GAMM</name>
<dbReference type="OrthoDB" id="256753at2"/>
<organism evidence="3 4">
    <name type="scientific">Sediminicurvatus halobius</name>
    <dbReference type="NCBI Taxonomy" id="2182432"/>
    <lineage>
        <taxon>Bacteria</taxon>
        <taxon>Pseudomonadati</taxon>
        <taxon>Pseudomonadota</taxon>
        <taxon>Gammaproteobacteria</taxon>
        <taxon>Chromatiales</taxon>
        <taxon>Ectothiorhodospiraceae</taxon>
        <taxon>Sediminicurvatus</taxon>
    </lineage>
</organism>
<accession>A0A2U2MVX9</accession>
<feature type="domain" description="Zinc-ribbon" evidence="2">
    <location>
        <begin position="4"/>
        <end position="93"/>
    </location>
</feature>
<evidence type="ECO:0000313" key="4">
    <source>
        <dbReference type="Proteomes" id="UP000245474"/>
    </source>
</evidence>
<dbReference type="Pfam" id="PF10005">
    <property type="entry name" value="Zn_ribbon_DZR_6"/>
    <property type="match status" value="1"/>
</dbReference>
<dbReference type="Proteomes" id="UP000245474">
    <property type="component" value="Unassembled WGS sequence"/>
</dbReference>
<keyword evidence="4" id="KW-1185">Reference proteome</keyword>
<proteinExistence type="predicted"/>
<dbReference type="RefSeq" id="WP_109680341.1">
    <property type="nucleotide sequence ID" value="NZ_CP086615.1"/>
</dbReference>
<evidence type="ECO:0000313" key="3">
    <source>
        <dbReference type="EMBL" id="PWG61004.1"/>
    </source>
</evidence>
<reference evidence="3 4" key="1">
    <citation type="submission" date="2018-05" db="EMBL/GenBank/DDBJ databases">
        <title>Spiribacter halobius sp. nov., a moderately halophilic bacterium isolated from marine solar saltern.</title>
        <authorList>
            <person name="Zheng W.-S."/>
            <person name="Lu D.-C."/>
            <person name="Du Z.-J."/>
        </authorList>
    </citation>
    <scope>NUCLEOTIDE SEQUENCE [LARGE SCALE GENOMIC DNA]</scope>
    <source>
        <strain evidence="3 4">E85</strain>
    </source>
</reference>
<feature type="compositionally biased region" description="Polar residues" evidence="1">
    <location>
        <begin position="340"/>
        <end position="361"/>
    </location>
</feature>
<evidence type="ECO:0000256" key="1">
    <source>
        <dbReference type="SAM" id="MobiDB-lite"/>
    </source>
</evidence>
<sequence>MRTYRCVCGNRLHFGNTRCLACRRSLGFVPEWRLLTPLEDDTGRLHALALPDQPEVRRCANHQSAHCDWLVAGASSDRLCLACRLTQTIPDLSVGNNRLYWRRLESAKRYLICDLVRLGLPVVDRHRDPERGLTFDFLADQETPDGVRRITTGHDRGRITINIAEADDVHRERVRITLGEAYRTLLGHMRHESGHYYWMRLVDGGPWLAAFRERFGDERRRYADAMRAYYDHGPAADWRARHISAYASAHPWEDWAESWAHYLHITDAMETARDFGLVAPGEREDDFTPELERWGELSQALNALSRSVGVADPYPFVITPPVAEKLHLVHQIVEDAASGSLGSPSNNRFSPSLQASRSATK</sequence>
<evidence type="ECO:0000259" key="2">
    <source>
        <dbReference type="Pfam" id="PF10005"/>
    </source>
</evidence>
<feature type="region of interest" description="Disordered" evidence="1">
    <location>
        <begin position="339"/>
        <end position="361"/>
    </location>
</feature>
<protein>
    <recommendedName>
        <fullName evidence="2">Zinc-ribbon domain-containing protein</fullName>
    </recommendedName>
</protein>
<dbReference type="AlphaFoldDB" id="A0A2U2MVX9"/>
<dbReference type="EMBL" id="QFFI01000056">
    <property type="protein sequence ID" value="PWG61004.1"/>
    <property type="molecule type" value="Genomic_DNA"/>
</dbReference>
<comment type="caution">
    <text evidence="3">The sequence shown here is derived from an EMBL/GenBank/DDBJ whole genome shotgun (WGS) entry which is preliminary data.</text>
</comment>
<dbReference type="InterPro" id="IPR011201">
    <property type="entry name" value="Zinc-ribbon_6_bact"/>
</dbReference>
<dbReference type="Pfam" id="PF15887">
    <property type="entry name" value="Peptidase_Mx"/>
    <property type="match status" value="1"/>
</dbReference>